<dbReference type="KEGG" id="broo:brsh051_01500"/>
<dbReference type="Gene3D" id="1.10.1060.10">
    <property type="entry name" value="Alpha-helical ferredoxin"/>
    <property type="match status" value="1"/>
</dbReference>
<dbReference type="Gene3D" id="3.40.50.80">
    <property type="entry name" value="Nucleotide-binding domain of ferredoxin-NADP reductase (FNR) module"/>
    <property type="match status" value="1"/>
</dbReference>
<dbReference type="InterPro" id="IPR028261">
    <property type="entry name" value="DPD_II"/>
</dbReference>
<dbReference type="InterPro" id="IPR009051">
    <property type="entry name" value="Helical_ferredxn"/>
</dbReference>
<dbReference type="Proteomes" id="UP001431656">
    <property type="component" value="Chromosome"/>
</dbReference>
<sequence>MTTTSHDDLTRYLSASQALAQTATEVEELARSEAVETYRRQIDLLGRRLQTNPRAFRDMFISDGMGAIAAEFRQPELSEEFTTALWQKLLLGNDASLVLMRFVWNLPLGAKRKFIRALDSYLSERYPVFKGLSVNWPAGSSIPPYIRTPEQRSEDFELVNQGYLGYMNIGYTQREVDLLVWLEALRDKQCADKPCQLGELLAGRKEPRGGCPVQVHIPDMMQLLGTGHFREALDLIESINPLPNVTGRVCPQELQCQSVCAHSGRPIEIGQLEWFLPQRDRVVDPDGNIARYANVPDPWQVATKPPVAVVGSGPSGLINAFLLAAEGHPVTIFESFHRLGGVLRYGIPEFRLPNSLIDDVVEKITALGGRFVTNFVVGKTATLAELKEAGFSHIFVGSGAGLPRFMNVPGEHLLNVMSANEFLTRVNLMQGHRPDHETPLPECRGKKIMIIGGGNTAMDAARTARRLGGKVTIVYRRTRQEMPARVEELAHALEEGIELATLRSPSEFRGDDRTGFVNSAVLEVMELGAPDASGRRRPMATGTSETVDVDLVIMALGNSANPIIRDSEPELTVTTAGALELTEGSQATSIGGVYSGGDAARGGSTAVKAAGDGQAAAREIREASLLPAAQIIEMVAGAKRFTDLASAPNTIIERRELQPNIIELTVNAPVIAKNAQAGQFVRVLAEPQGELVPLTLADWDAEAGTIVLVVQGMGTTSKMINAMKVGDRLEGIAGPLGQPSELHKIADDQTVVFTAGGVGLPPVYPIARANLQLGNHVTLIAGFRSADLLFWVGEGERVDELQAEFGDQLEVIYTSNDGSFGIEGFVTVPLKDLLDANQRGEGRPIAEVTTIGPPMMMRSVSDLTKPYGAKTVASLNSIMVDATGMCGACMVPVLIDGKLIRKHACIDGPELDSHAIDWDKFLPRFNLFKSQEQQSKIKHGWV</sequence>
<dbReference type="InterPro" id="IPR017927">
    <property type="entry name" value="FAD-bd_FR_type"/>
</dbReference>
<organism evidence="2 3">
    <name type="scientific">Brooklawnia propionicigenes</name>
    <dbReference type="NCBI Taxonomy" id="3041175"/>
    <lineage>
        <taxon>Bacteria</taxon>
        <taxon>Bacillati</taxon>
        <taxon>Actinomycetota</taxon>
        <taxon>Actinomycetes</taxon>
        <taxon>Propionibacteriales</taxon>
        <taxon>Propionibacteriaceae</taxon>
        <taxon>Brooklawnia</taxon>
    </lineage>
</organism>
<keyword evidence="3" id="KW-1185">Reference proteome</keyword>
<dbReference type="PANTHER" id="PTHR42783:SF3">
    <property type="entry name" value="GLUTAMATE SYNTHASE [NADPH] SMALL CHAIN-RELATED"/>
    <property type="match status" value="1"/>
</dbReference>
<dbReference type="InterPro" id="IPR036188">
    <property type="entry name" value="FAD/NAD-bd_sf"/>
</dbReference>
<dbReference type="NCBIfam" id="NF009415">
    <property type="entry name" value="PRK12779.1"/>
    <property type="match status" value="1"/>
</dbReference>
<dbReference type="InterPro" id="IPR019480">
    <property type="entry name" value="Dihydroorotate_DH_Fe-S-bd"/>
</dbReference>
<reference evidence="2" key="1">
    <citation type="journal article" date="2024" name="Int. J. Syst. Evol. Microbiol.">
        <title>Brooklawnia propionicigenes sp. nov., a facultatively anaerobic, propionate-producing bacterium isolated from a methanogenic reactor treating waste from cattle farms.</title>
        <authorList>
            <person name="Akita Y."/>
            <person name="Ueki A."/>
            <person name="Tonouchi A."/>
            <person name="Sugawara Y."/>
            <person name="Honma S."/>
            <person name="Kaku N."/>
            <person name="Ueki K."/>
        </authorList>
    </citation>
    <scope>NUCLEOTIDE SEQUENCE</scope>
    <source>
        <strain evidence="2">SH051</strain>
    </source>
</reference>
<dbReference type="Gene3D" id="2.40.30.10">
    <property type="entry name" value="Translation factors"/>
    <property type="match status" value="1"/>
</dbReference>
<dbReference type="NCBIfam" id="NF004862">
    <property type="entry name" value="PRK06222.1"/>
    <property type="match status" value="1"/>
</dbReference>
<dbReference type="SUPFAM" id="SSF52343">
    <property type="entry name" value="Ferredoxin reductase-like, C-terminal NADP-linked domain"/>
    <property type="match status" value="1"/>
</dbReference>
<dbReference type="CDD" id="cd06219">
    <property type="entry name" value="DHOD_e_trans_like1"/>
    <property type="match status" value="1"/>
</dbReference>
<evidence type="ECO:0000313" key="3">
    <source>
        <dbReference type="Proteomes" id="UP001431656"/>
    </source>
</evidence>
<dbReference type="InterPro" id="IPR039261">
    <property type="entry name" value="FNR_nucleotide-bd"/>
</dbReference>
<evidence type="ECO:0000313" key="2">
    <source>
        <dbReference type="EMBL" id="BEH00869.1"/>
    </source>
</evidence>
<dbReference type="GO" id="GO:0051536">
    <property type="term" value="F:iron-sulfur cluster binding"/>
    <property type="evidence" value="ECO:0007669"/>
    <property type="project" value="InterPro"/>
</dbReference>
<evidence type="ECO:0000259" key="1">
    <source>
        <dbReference type="PROSITE" id="PS51384"/>
    </source>
</evidence>
<accession>A0AAN0MEL9</accession>
<proteinExistence type="predicted"/>
<dbReference type="Pfam" id="PF14691">
    <property type="entry name" value="Fer4_20"/>
    <property type="match status" value="1"/>
</dbReference>
<name>A0AAN0MEL9_9ACTN</name>
<protein>
    <recommendedName>
        <fullName evidence="1">FAD-binding FR-type domain-containing protein</fullName>
    </recommendedName>
</protein>
<dbReference type="Gene3D" id="3.50.50.60">
    <property type="entry name" value="FAD/NAD(P)-binding domain"/>
    <property type="match status" value="2"/>
</dbReference>
<dbReference type="AlphaFoldDB" id="A0AAN0MEL9"/>
<dbReference type="RefSeq" id="WP_286266626.1">
    <property type="nucleotide sequence ID" value="NZ_AP028056.1"/>
</dbReference>
<dbReference type="SUPFAM" id="SSF46548">
    <property type="entry name" value="alpha-helical ferredoxin"/>
    <property type="match status" value="1"/>
</dbReference>
<dbReference type="EMBL" id="AP028056">
    <property type="protein sequence ID" value="BEH00869.1"/>
    <property type="molecule type" value="Genomic_DNA"/>
</dbReference>
<dbReference type="PRINTS" id="PR00419">
    <property type="entry name" value="ADXRDTASE"/>
</dbReference>
<dbReference type="Pfam" id="PF07992">
    <property type="entry name" value="Pyr_redox_2"/>
    <property type="match status" value="1"/>
</dbReference>
<dbReference type="SUPFAM" id="SSF51971">
    <property type="entry name" value="Nucleotide-binding domain"/>
    <property type="match status" value="1"/>
</dbReference>
<dbReference type="InterPro" id="IPR017938">
    <property type="entry name" value="Riboflavin_synthase-like_b-brl"/>
</dbReference>
<dbReference type="PROSITE" id="PS51384">
    <property type="entry name" value="FAD_FR"/>
    <property type="match status" value="1"/>
</dbReference>
<gene>
    <name evidence="2" type="ORF">brsh051_01500</name>
</gene>
<dbReference type="InterPro" id="IPR023753">
    <property type="entry name" value="FAD/NAD-binding_dom"/>
</dbReference>
<dbReference type="Pfam" id="PF10418">
    <property type="entry name" value="DHODB_Fe-S_bind"/>
    <property type="match status" value="1"/>
</dbReference>
<dbReference type="SUPFAM" id="SSF63380">
    <property type="entry name" value="Riboflavin synthase domain-like"/>
    <property type="match status" value="1"/>
</dbReference>
<dbReference type="PANTHER" id="PTHR42783">
    <property type="entry name" value="GLUTAMATE SYNTHASE [NADPH] SMALL CHAIN"/>
    <property type="match status" value="1"/>
</dbReference>
<dbReference type="GO" id="GO:0016491">
    <property type="term" value="F:oxidoreductase activity"/>
    <property type="evidence" value="ECO:0007669"/>
    <property type="project" value="InterPro"/>
</dbReference>
<feature type="domain" description="FAD-binding FR-type" evidence="1">
    <location>
        <begin position="644"/>
        <end position="742"/>
    </location>
</feature>